<dbReference type="EMBL" id="JATAAI010000003">
    <property type="protein sequence ID" value="KAK1746819.1"/>
    <property type="molecule type" value="Genomic_DNA"/>
</dbReference>
<evidence type="ECO:0000313" key="2">
    <source>
        <dbReference type="EMBL" id="KAK1746819.1"/>
    </source>
</evidence>
<name>A0AAD9DI03_9STRA</name>
<comment type="caution">
    <text evidence="2">The sequence shown here is derived from an EMBL/GenBank/DDBJ whole genome shotgun (WGS) entry which is preliminary data.</text>
</comment>
<gene>
    <name evidence="2" type="ORF">QTG54_002163</name>
</gene>
<keyword evidence="1" id="KW-0812">Transmembrane</keyword>
<dbReference type="AlphaFoldDB" id="A0AAD9DI03"/>
<dbReference type="Proteomes" id="UP001224775">
    <property type="component" value="Unassembled WGS sequence"/>
</dbReference>
<proteinExistence type="predicted"/>
<keyword evidence="1" id="KW-1133">Transmembrane helix</keyword>
<accession>A0AAD9DI03</accession>
<evidence type="ECO:0000313" key="3">
    <source>
        <dbReference type="Proteomes" id="UP001224775"/>
    </source>
</evidence>
<organism evidence="2 3">
    <name type="scientific">Skeletonema marinoi</name>
    <dbReference type="NCBI Taxonomy" id="267567"/>
    <lineage>
        <taxon>Eukaryota</taxon>
        <taxon>Sar</taxon>
        <taxon>Stramenopiles</taxon>
        <taxon>Ochrophyta</taxon>
        <taxon>Bacillariophyta</taxon>
        <taxon>Coscinodiscophyceae</taxon>
        <taxon>Thalassiosirophycidae</taxon>
        <taxon>Thalassiosirales</taxon>
        <taxon>Skeletonemataceae</taxon>
        <taxon>Skeletonema</taxon>
        <taxon>Skeletonema marinoi-dohrnii complex</taxon>
    </lineage>
</organism>
<evidence type="ECO:0000256" key="1">
    <source>
        <dbReference type="SAM" id="Phobius"/>
    </source>
</evidence>
<reference evidence="2" key="1">
    <citation type="submission" date="2023-06" db="EMBL/GenBank/DDBJ databases">
        <title>Survivors Of The Sea: Transcriptome response of Skeletonema marinoi to long-term dormancy.</title>
        <authorList>
            <person name="Pinder M.I.M."/>
            <person name="Kourtchenko O."/>
            <person name="Robertson E.K."/>
            <person name="Larsson T."/>
            <person name="Maumus F."/>
            <person name="Osuna-Cruz C.M."/>
            <person name="Vancaester E."/>
            <person name="Stenow R."/>
            <person name="Vandepoele K."/>
            <person name="Ploug H."/>
            <person name="Bruchert V."/>
            <person name="Godhe A."/>
            <person name="Topel M."/>
        </authorList>
    </citation>
    <scope>NUCLEOTIDE SEQUENCE</scope>
    <source>
        <strain evidence="2">R05AC</strain>
    </source>
</reference>
<keyword evidence="3" id="KW-1185">Reference proteome</keyword>
<sequence>MSMYCTENHYNCDAFIMLYITLLLSLIATPVLVSAFEPEPTCTCQPTDGYLVTRLWTIVDANMTDQDVIDEFNEGFAPIVTHMNGFQRYTAAKTGNSSTVFFMNAFDTEELAHGAQEAA</sequence>
<protein>
    <submittedName>
        <fullName evidence="2">Uncharacterized protein</fullName>
    </submittedName>
</protein>
<feature type="transmembrane region" description="Helical" evidence="1">
    <location>
        <begin position="12"/>
        <end position="36"/>
    </location>
</feature>
<keyword evidence="1" id="KW-0472">Membrane</keyword>